<reference evidence="5" key="1">
    <citation type="journal article" date="2023" name="Mol. Phylogenet. Evol.">
        <title>Genome-scale phylogeny and comparative genomics of the fungal order Sordariales.</title>
        <authorList>
            <person name="Hensen N."/>
            <person name="Bonometti L."/>
            <person name="Westerberg I."/>
            <person name="Brannstrom I.O."/>
            <person name="Guillou S."/>
            <person name="Cros-Aarteil S."/>
            <person name="Calhoun S."/>
            <person name="Haridas S."/>
            <person name="Kuo A."/>
            <person name="Mondo S."/>
            <person name="Pangilinan J."/>
            <person name="Riley R."/>
            <person name="LaButti K."/>
            <person name="Andreopoulos B."/>
            <person name="Lipzen A."/>
            <person name="Chen C."/>
            <person name="Yan M."/>
            <person name="Daum C."/>
            <person name="Ng V."/>
            <person name="Clum A."/>
            <person name="Steindorff A."/>
            <person name="Ohm R.A."/>
            <person name="Martin F."/>
            <person name="Silar P."/>
            <person name="Natvig D.O."/>
            <person name="Lalanne C."/>
            <person name="Gautier V."/>
            <person name="Ament-Velasquez S.L."/>
            <person name="Kruys A."/>
            <person name="Hutchinson M.I."/>
            <person name="Powell A.J."/>
            <person name="Barry K."/>
            <person name="Miller A.N."/>
            <person name="Grigoriev I.V."/>
            <person name="Debuchy R."/>
            <person name="Gladieux P."/>
            <person name="Hiltunen Thoren M."/>
            <person name="Johannesson H."/>
        </authorList>
    </citation>
    <scope>NUCLEOTIDE SEQUENCE [LARGE SCALE GENOMIC DNA]</scope>
    <source>
        <strain evidence="5">CBS 284.82</strain>
    </source>
</reference>
<dbReference type="Proteomes" id="UP001303115">
    <property type="component" value="Unassembled WGS sequence"/>
</dbReference>
<feature type="compositionally biased region" description="Basic and acidic residues" evidence="1">
    <location>
        <begin position="107"/>
        <end position="117"/>
    </location>
</feature>
<feature type="region of interest" description="Disordered" evidence="1">
    <location>
        <begin position="385"/>
        <end position="414"/>
    </location>
</feature>
<proteinExistence type="predicted"/>
<evidence type="ECO:0000259" key="3">
    <source>
        <dbReference type="Pfam" id="PF12708"/>
    </source>
</evidence>
<gene>
    <name evidence="4" type="ORF">C8A01DRAFT_20991</name>
</gene>
<keyword evidence="5" id="KW-1185">Reference proteome</keyword>
<dbReference type="InterPro" id="IPR024535">
    <property type="entry name" value="RHGA/B-epi-like_pectate_lyase"/>
</dbReference>
<feature type="domain" description="Rhamnogalacturonase A/B/Epimerase-like pectate lyase" evidence="3">
    <location>
        <begin position="548"/>
        <end position="771"/>
    </location>
</feature>
<dbReference type="InterPro" id="IPR039279">
    <property type="entry name" value="QRT3-like"/>
</dbReference>
<comment type="caution">
    <text evidence="4">The sequence shown here is derived from an EMBL/GenBank/DDBJ whole genome shotgun (WGS) entry which is preliminary data.</text>
</comment>
<accession>A0AAN6SLA8</accession>
<feature type="signal peptide" evidence="2">
    <location>
        <begin position="1"/>
        <end position="22"/>
    </location>
</feature>
<keyword evidence="2" id="KW-0732">Signal</keyword>
<name>A0AAN6SLA8_9PEZI</name>
<evidence type="ECO:0000313" key="5">
    <source>
        <dbReference type="Proteomes" id="UP001303115"/>
    </source>
</evidence>
<feature type="chain" id="PRO_5042877653" evidence="2">
    <location>
        <begin position="23"/>
        <end position="1650"/>
    </location>
</feature>
<evidence type="ECO:0000313" key="4">
    <source>
        <dbReference type="EMBL" id="KAK4031859.1"/>
    </source>
</evidence>
<sequence>MILPRFSLYLTALLAHGHGSLAQFQQDYVHVPALGTNFYQPTMNDVPHPVMWVGPEKLVVLVYNCFYMRDICKNVDSFYATSRAANLHPRSNIPNTWFGYDFNTEKRGRSDKRRDHQCPSSWKNNHPCPESNPIMPMRHDGEWYHNDLEPGTTENQIRHHRDSNGNIDIYSKIRYTCDEFPPATWVEGGDGEAADNPGTTRCAALRCGDVSGVKAEQNWQADSHNALRLELQAVVELDSNIKSSFDPYNSVVFFRFMTSTAQDGIAARVISYDVDTTTGAETKDNERKVKQGFRKRNGNDGTNSTANFDFSSRGLWDLSNEQLWQLLEAGHGTEYVVPANDSYAYWGAVSEPIPAELQTLDRRFRWDMEDDEAVDLSKRVYATKRSRAPPAYKKRSPKTKSPAPPAATPRSISNAVVRPLLKRAGAGDVAHAQAVVDKAKAESARINGARLARPLRNAYGLRPGTVVGGKHAVTADSSALSVNNGVVPLLNITDEIANAAALVAEADSVASNANTTTVKRATAGTYWMGSLARKGIVPWGDDPSYVVFRNVLDYGAVGDGVTDDTAAIKKAMTSGNRCGADCNGSTTKNAIVYFPPGTYLISSTVPMPFGTQVIGDAIDRPMLLASGSFTGLGVLSTDEYTGGQGGSEQYYINTANFYRQIRNIAIDITQAGVNISCLHYQVAQATSLQNVELIASTDASKNQIGMYAENGSGGQISDVTFTGGNVGLYGGNQQFTAQRLTFNGCNTAVHVIWDWGWIWKSITMKNVNIGFQLTSDDGSGNIGSVSVMDSSFSGVATAVIVIAPPSSETRSGSTGVVLENVKLDGVAAAVQDTAGKVYLSGLTGTVDEWALGPTYEGSTTARAFSEGGKVGDYRRHKGLLDSTGAYFERAKPQYEDRPVGDFVHVRDYGATGDGSTDDTAAFQSAIYGSLGKILFVDAGSYILTSTIIIPDGAKIVGETWSQLVASGSYFQDASNPKVLVRVGLDGNVGNVEMQDLLFTTRGPTAGLILIEWNMQAASPGSAALWDCHARLGGATGTELTPAECPASTSATDAGCSAASLMMRLTSHASGYFENMWLWGADHMIDDPDLTDPANDMTQCSIYVARGFLIESTHPTWLYATASEHAVFYQYNFHSAANIFAGMLQTESPYFQPTPPPPTPFAAVVGNFPGDPTYECAADDPFSGCDESWSTIITGSQNIFIAGAGIYSWFSTYTQECIDTQSCQNALILLENNFANVRFQNLITIGSKYMAVMDGEGIPAADNLNVDEHPFWSQITLLDVGSNGTTNFNELVWIDPKIWDMENPTFTCLPPCHIKLPPYPATTSTVNYPLMTVSDGTWTSTITKAPLTISEWVLEIVTITADGGSNNAKRDSVKKHSAQGFSEFTPVPATTPSWPAIVYTGINGQLTTTAPSGAFPTPPASLVQRGVTPVQGVVDNPYVDMCDFWDTSCANLPWLYGGEGTGVGSDQPDGDDGGSDPNDENAEELKITCGNDPPNGGVEISSTSTSTSAATSTSASTTPIPSPFETGDPDENAVDCYDSGETTENVRMQSAASSFCNAIRPSGSNLVLGPNYFSGTKNYPFSYNGGVGFVEIVLSLQIKDECQWTWNLDECKRYLAVPTDACNCSGVNGKQGGVVENNCYSWRIDPNRAFN</sequence>
<feature type="region of interest" description="Disordered" evidence="1">
    <location>
        <begin position="107"/>
        <end position="131"/>
    </location>
</feature>
<dbReference type="Pfam" id="PF12708">
    <property type="entry name" value="Pect-lyase_RHGA_epim"/>
    <property type="match status" value="2"/>
</dbReference>
<dbReference type="PANTHER" id="PTHR33928">
    <property type="entry name" value="POLYGALACTURONASE QRT3"/>
    <property type="match status" value="1"/>
</dbReference>
<feature type="compositionally biased region" description="Basic residues" evidence="1">
    <location>
        <begin position="385"/>
        <end position="398"/>
    </location>
</feature>
<feature type="compositionally biased region" description="Acidic residues" evidence="1">
    <location>
        <begin position="1467"/>
        <end position="1481"/>
    </location>
</feature>
<dbReference type="CDD" id="cd23668">
    <property type="entry name" value="GH55_beta13glucanase-like"/>
    <property type="match status" value="1"/>
</dbReference>
<dbReference type="GO" id="GO:0004650">
    <property type="term" value="F:polygalacturonase activity"/>
    <property type="evidence" value="ECO:0007669"/>
    <property type="project" value="InterPro"/>
</dbReference>
<evidence type="ECO:0000256" key="1">
    <source>
        <dbReference type="SAM" id="MobiDB-lite"/>
    </source>
</evidence>
<feature type="region of interest" description="Disordered" evidence="1">
    <location>
        <begin position="1459"/>
        <end position="1531"/>
    </location>
</feature>
<feature type="compositionally biased region" description="Low complexity" evidence="1">
    <location>
        <begin position="1500"/>
        <end position="1517"/>
    </location>
</feature>
<dbReference type="Gene3D" id="2.160.20.10">
    <property type="entry name" value="Single-stranded right-handed beta-helix, Pectin lyase-like"/>
    <property type="match status" value="2"/>
</dbReference>
<organism evidence="4 5">
    <name type="scientific">Parachaetomium inaequale</name>
    <dbReference type="NCBI Taxonomy" id="2588326"/>
    <lineage>
        <taxon>Eukaryota</taxon>
        <taxon>Fungi</taxon>
        <taxon>Dikarya</taxon>
        <taxon>Ascomycota</taxon>
        <taxon>Pezizomycotina</taxon>
        <taxon>Sordariomycetes</taxon>
        <taxon>Sordariomycetidae</taxon>
        <taxon>Sordariales</taxon>
        <taxon>Chaetomiaceae</taxon>
        <taxon>Parachaetomium</taxon>
    </lineage>
</organism>
<evidence type="ECO:0000256" key="2">
    <source>
        <dbReference type="SAM" id="SignalP"/>
    </source>
</evidence>
<protein>
    <submittedName>
        <fullName evidence="4">Glucan 1,3-beta-glucosidase</fullName>
    </submittedName>
</protein>
<feature type="domain" description="Rhamnogalacturonase A/B/Epimerase-like pectate lyase" evidence="3">
    <location>
        <begin position="902"/>
        <end position="963"/>
    </location>
</feature>
<dbReference type="FunFam" id="2.160.20.10:FF:000043">
    <property type="entry name" value="Exo-beta-1,3-glucanase, putative"/>
    <property type="match status" value="1"/>
</dbReference>
<dbReference type="InterPro" id="IPR011050">
    <property type="entry name" value="Pectin_lyase_fold/virulence"/>
</dbReference>
<dbReference type="InterPro" id="IPR012334">
    <property type="entry name" value="Pectin_lyas_fold"/>
</dbReference>
<dbReference type="PANTHER" id="PTHR33928:SF2">
    <property type="entry name" value="PECTATE LYASE SUPERFAMILY PROTEIN DOMAIN-CONTAINING PROTEIN-RELATED"/>
    <property type="match status" value="1"/>
</dbReference>
<dbReference type="EMBL" id="MU854689">
    <property type="protein sequence ID" value="KAK4031859.1"/>
    <property type="molecule type" value="Genomic_DNA"/>
</dbReference>
<dbReference type="SUPFAM" id="SSF51126">
    <property type="entry name" value="Pectin lyase-like"/>
    <property type="match status" value="2"/>
</dbReference>